<gene>
    <name evidence="2" type="ORF">FHS25_003979</name>
</gene>
<dbReference type="Proteomes" id="UP000542811">
    <property type="component" value="Unassembled WGS sequence"/>
</dbReference>
<reference evidence="2 3" key="1">
    <citation type="submission" date="2020-08" db="EMBL/GenBank/DDBJ databases">
        <title>Genomic Encyclopedia of Type Strains, Phase III (KMG-III): the genomes of soil and plant-associated and newly described type strains.</title>
        <authorList>
            <person name="Whitman W."/>
        </authorList>
    </citation>
    <scope>NUCLEOTIDE SEQUENCE [LARGE SCALE GENOMIC DNA]</scope>
    <source>
        <strain evidence="2 3">CECT 8280</strain>
    </source>
</reference>
<dbReference type="EMBL" id="JACHXX010000005">
    <property type="protein sequence ID" value="MBB3163499.1"/>
    <property type="molecule type" value="Genomic_DNA"/>
</dbReference>
<sequence length="75" mass="8537">MRSTTFAAEVDSSNGRMMRFGTDRQHAIGVCDVIARRLTLSSTGYPQPIHRHRDNDRSNFNDIRLSANHSSQMLM</sequence>
<evidence type="ECO:0000313" key="3">
    <source>
        <dbReference type="Proteomes" id="UP000542811"/>
    </source>
</evidence>
<organism evidence="2 3">
    <name type="scientific">Rhizobium laguerreae</name>
    <dbReference type="NCBI Taxonomy" id="1076926"/>
    <lineage>
        <taxon>Bacteria</taxon>
        <taxon>Pseudomonadati</taxon>
        <taxon>Pseudomonadota</taxon>
        <taxon>Alphaproteobacteria</taxon>
        <taxon>Hyphomicrobiales</taxon>
        <taxon>Rhizobiaceae</taxon>
        <taxon>Rhizobium/Agrobacterium group</taxon>
        <taxon>Rhizobium</taxon>
    </lineage>
</organism>
<feature type="region of interest" description="Disordered" evidence="1">
    <location>
        <begin position="43"/>
        <end position="75"/>
    </location>
</feature>
<evidence type="ECO:0000313" key="2">
    <source>
        <dbReference type="EMBL" id="MBB3163499.1"/>
    </source>
</evidence>
<accession>A0ABR6GB57</accession>
<name>A0ABR6GB57_9HYPH</name>
<evidence type="ECO:0000256" key="1">
    <source>
        <dbReference type="SAM" id="MobiDB-lite"/>
    </source>
</evidence>
<comment type="caution">
    <text evidence="2">The sequence shown here is derived from an EMBL/GenBank/DDBJ whole genome shotgun (WGS) entry which is preliminary data.</text>
</comment>
<protein>
    <submittedName>
        <fullName evidence="2">Uncharacterized protein</fullName>
    </submittedName>
</protein>
<keyword evidence="3" id="KW-1185">Reference proteome</keyword>
<proteinExistence type="predicted"/>